<evidence type="ECO:0000256" key="2">
    <source>
        <dbReference type="ARBA" id="ARBA00022771"/>
    </source>
</evidence>
<feature type="domain" description="MYND-type" evidence="5">
    <location>
        <begin position="330"/>
        <end position="369"/>
    </location>
</feature>
<evidence type="ECO:0000256" key="4">
    <source>
        <dbReference type="PROSITE-ProRule" id="PRU00134"/>
    </source>
</evidence>
<evidence type="ECO:0000256" key="1">
    <source>
        <dbReference type="ARBA" id="ARBA00022723"/>
    </source>
</evidence>
<dbReference type="Pfam" id="PF01753">
    <property type="entry name" value="zf-MYND"/>
    <property type="match status" value="2"/>
</dbReference>
<keyword evidence="1" id="KW-0479">Metal-binding</keyword>
<evidence type="ECO:0000313" key="7">
    <source>
        <dbReference type="Proteomes" id="UP000815677"/>
    </source>
</evidence>
<sequence length="798" mass="90129">MADDGGVRLCAGPVSFCCQCGKCCPKSRGSLDACGKCRLVRYCSRECQVKHWPEHKFECKSFEQLLEGGADPEMIRLMRWRGCFGPALGVFALWFWVQIKERAERKSVRSSFELDSAGMRSNVFFAQSVRVPGQERVVQSLRSGPRVMRVVINATFPDQTSRCTFFAVDLDTILPTIWAYDLKNRKLGKAFENKWESRMRQAIRLGHDIAYFAQIVKTRFKIEQAGRTQNCVCIDDNRASEMMEEVLDIVSEDGLESVLLENAGLKYREINKLNAWSCKTGPSVKLSAKQSSRDDFTSLHSSFSSTFMERIDREDCIDLFSGALSFCEHCNLCVPKKQGKLDTCGRCKCVRYCSRQCQIAHWPIHKKLCRSPEQLAAEGHTAQEQRLAQWRDCWMQGLTAYALWSANLSRNTDPGYLLFHTYCVEIKERPGYVGIRAAFEVQSAAMREGFALSHANQTLESVLEDIRSKARAYRSQPSLAADKILSIVVKATFADGTHKTTMFGAVVSEIIVPMWAYDLTNQTLGDLLASKCAAWICADVRTGRDTKYLVRLAKARFKIEGEMNVLLDEITVAEMMEEAVAMAVKKGVNDEDIGSIRLLKEAGEHDERVQEFEDWLGLWQHAFCVYALFAANLAEHGPQLLAEKSFVVQLEKDEFCVDTATAFIPRPPEISGWTSNDAAVGMAARFGAPNILDFHSSFSPASQLRILIANGNFKGEWLVAAYAVDVKDILPPLWRYSLADKLLGEALEQVWLQDFDYAVPRGEHRFHLLRLIEVRFQLGGHSAVLDYRVLARMIRILK</sequence>
<dbReference type="InterPro" id="IPR052839">
    <property type="entry name" value="Mito_gene_expr_regulator"/>
</dbReference>
<dbReference type="PANTHER" id="PTHR46920:SF1">
    <property type="entry name" value="PROTEIN MSS51 HOMOLOG, MITOCHONDRIAL-RELATED"/>
    <property type="match status" value="1"/>
</dbReference>
<protein>
    <recommendedName>
        <fullName evidence="5">MYND-type domain-containing protein</fullName>
    </recommendedName>
</protein>
<dbReference type="EMBL" id="DF844314">
    <property type="protein sequence ID" value="GAT48226.1"/>
    <property type="molecule type" value="Genomic_DNA"/>
</dbReference>
<proteinExistence type="predicted"/>
<evidence type="ECO:0000256" key="3">
    <source>
        <dbReference type="ARBA" id="ARBA00022833"/>
    </source>
</evidence>
<gene>
    <name evidence="6" type="ORF">MCHLO_05647</name>
</gene>
<dbReference type="PROSITE" id="PS01360">
    <property type="entry name" value="ZF_MYND_1"/>
    <property type="match status" value="1"/>
</dbReference>
<keyword evidence="3" id="KW-0862">Zinc</keyword>
<dbReference type="PROSITE" id="PS50865">
    <property type="entry name" value="ZF_MYND_2"/>
    <property type="match status" value="2"/>
</dbReference>
<dbReference type="SUPFAM" id="SSF144232">
    <property type="entry name" value="HIT/MYND zinc finger-like"/>
    <property type="match status" value="2"/>
</dbReference>
<evidence type="ECO:0000313" key="6">
    <source>
        <dbReference type="EMBL" id="GAT48226.1"/>
    </source>
</evidence>
<dbReference type="InterPro" id="IPR002893">
    <property type="entry name" value="Znf_MYND"/>
</dbReference>
<dbReference type="PANTHER" id="PTHR46920">
    <property type="match status" value="1"/>
</dbReference>
<keyword evidence="2 4" id="KW-0863">Zinc-finger</keyword>
<feature type="domain" description="MYND-type" evidence="5">
    <location>
        <begin position="17"/>
        <end position="59"/>
    </location>
</feature>
<organism evidence="6 7">
    <name type="scientific">Mycena chlorophos</name>
    <name type="common">Agaric fungus</name>
    <name type="synonym">Agaricus chlorophos</name>
    <dbReference type="NCBI Taxonomy" id="658473"/>
    <lineage>
        <taxon>Eukaryota</taxon>
        <taxon>Fungi</taxon>
        <taxon>Dikarya</taxon>
        <taxon>Basidiomycota</taxon>
        <taxon>Agaricomycotina</taxon>
        <taxon>Agaricomycetes</taxon>
        <taxon>Agaricomycetidae</taxon>
        <taxon>Agaricales</taxon>
        <taxon>Marasmiineae</taxon>
        <taxon>Mycenaceae</taxon>
        <taxon>Mycena</taxon>
    </lineage>
</organism>
<dbReference type="Proteomes" id="UP000815677">
    <property type="component" value="Unassembled WGS sequence"/>
</dbReference>
<reference evidence="6" key="1">
    <citation type="submission" date="2014-09" db="EMBL/GenBank/DDBJ databases">
        <title>Genome sequence of the luminous mushroom Mycena chlorophos for searching fungal bioluminescence genes.</title>
        <authorList>
            <person name="Tanaka Y."/>
            <person name="Kasuga D."/>
            <person name="Oba Y."/>
            <person name="Hase S."/>
            <person name="Sato K."/>
            <person name="Oba Y."/>
            <person name="Sakakibara Y."/>
        </authorList>
    </citation>
    <scope>NUCLEOTIDE SEQUENCE</scope>
</reference>
<evidence type="ECO:0000259" key="5">
    <source>
        <dbReference type="PROSITE" id="PS50865"/>
    </source>
</evidence>
<accession>A0ABQ0LAX3</accession>
<name>A0ABQ0LAX3_MYCCL</name>
<dbReference type="Gene3D" id="6.10.140.2220">
    <property type="match status" value="2"/>
</dbReference>
<keyword evidence="7" id="KW-1185">Reference proteome</keyword>